<reference evidence="2" key="1">
    <citation type="submission" date="2020-01" db="EMBL/GenBank/DDBJ databases">
        <authorList>
            <consortium name="DOE Joint Genome Institute"/>
            <person name="Haridas S."/>
            <person name="Albert R."/>
            <person name="Binder M."/>
            <person name="Bloem J."/>
            <person name="Labutti K."/>
            <person name="Salamov A."/>
            <person name="Andreopoulos B."/>
            <person name="Baker S.E."/>
            <person name="Barry K."/>
            <person name="Bills G."/>
            <person name="Bluhm B.H."/>
            <person name="Cannon C."/>
            <person name="Castanera R."/>
            <person name="Culley D.E."/>
            <person name="Daum C."/>
            <person name="Ezra D."/>
            <person name="Gonzalez J.B."/>
            <person name="Henrissat B."/>
            <person name="Kuo A."/>
            <person name="Liang C."/>
            <person name="Lipzen A."/>
            <person name="Lutzoni F."/>
            <person name="Magnuson J."/>
            <person name="Mondo S."/>
            <person name="Nolan M."/>
            <person name="Ohm R."/>
            <person name="Pangilinan J."/>
            <person name="Park H.-J."/>
            <person name="Ramirez L."/>
            <person name="Alfaro M."/>
            <person name="Sun H."/>
            <person name="Tritt A."/>
            <person name="Yoshinaga Y."/>
            <person name="Zwiers L.-H."/>
            <person name="Turgeon B.G."/>
            <person name="Goodwin S.B."/>
            <person name="Spatafora J.W."/>
            <person name="Crous P.W."/>
            <person name="Grigoriev I.V."/>
        </authorList>
    </citation>
    <scope>NUCLEOTIDE SEQUENCE</scope>
    <source>
        <strain evidence="2">CBS 342.82</strain>
    </source>
</reference>
<reference evidence="2" key="3">
    <citation type="submission" date="2025-08" db="UniProtKB">
        <authorList>
            <consortium name="RefSeq"/>
        </authorList>
    </citation>
    <scope>IDENTIFICATION</scope>
    <source>
        <strain evidence="2">CBS 342.82</strain>
    </source>
</reference>
<accession>A0A6J3LWB5</accession>
<proteinExistence type="predicted"/>
<dbReference type="Proteomes" id="UP000504637">
    <property type="component" value="Unplaced"/>
</dbReference>
<dbReference type="GeneID" id="54365752"/>
<sequence length="162" mass="18168">MDIQQGPTGSSAGSSTMKIKQEAIENERNDRKEHAWLLIGRGEDHMRAEFSLFIRSPSTENPMDPAIDPCYGILYDYLGTPTTGYSHRVHFYNFRVGETWKDAVYLGEMSSAELHQREGSLKTSPLGERCWASKKPPVLTAEQLSHPVDGVRCPVLLADVRC</sequence>
<organism evidence="2">
    <name type="scientific">Dissoconium aciculare CBS 342.82</name>
    <dbReference type="NCBI Taxonomy" id="1314786"/>
    <lineage>
        <taxon>Eukaryota</taxon>
        <taxon>Fungi</taxon>
        <taxon>Dikarya</taxon>
        <taxon>Ascomycota</taxon>
        <taxon>Pezizomycotina</taxon>
        <taxon>Dothideomycetes</taxon>
        <taxon>Dothideomycetidae</taxon>
        <taxon>Mycosphaerellales</taxon>
        <taxon>Dissoconiaceae</taxon>
        <taxon>Dissoconium</taxon>
    </lineage>
</organism>
<dbReference type="AlphaFoldDB" id="A0A6J3LWB5"/>
<reference evidence="2" key="2">
    <citation type="submission" date="2020-04" db="EMBL/GenBank/DDBJ databases">
        <authorList>
            <consortium name="NCBI Genome Project"/>
        </authorList>
    </citation>
    <scope>NUCLEOTIDE SEQUENCE</scope>
    <source>
        <strain evidence="2">CBS 342.82</strain>
    </source>
</reference>
<name>A0A6J3LWB5_9PEZI</name>
<evidence type="ECO:0000313" key="2">
    <source>
        <dbReference type="RefSeq" id="XP_033456989.1"/>
    </source>
</evidence>
<keyword evidence="1" id="KW-1185">Reference proteome</keyword>
<dbReference type="RefSeq" id="XP_033456989.1">
    <property type="nucleotide sequence ID" value="XM_033607953.1"/>
</dbReference>
<protein>
    <submittedName>
        <fullName evidence="2">Uncharacterized protein</fullName>
    </submittedName>
</protein>
<gene>
    <name evidence="2" type="ORF">K489DRAFT_412626</name>
</gene>
<evidence type="ECO:0000313" key="1">
    <source>
        <dbReference type="Proteomes" id="UP000504637"/>
    </source>
</evidence>